<evidence type="ECO:0000313" key="3">
    <source>
        <dbReference type="Proteomes" id="UP001268651"/>
    </source>
</evidence>
<dbReference type="RefSeq" id="WP_316660261.1">
    <property type="nucleotide sequence ID" value="NZ_JAWHTF010000001.1"/>
</dbReference>
<gene>
    <name evidence="2" type="ORF">RXV94_00180</name>
</gene>
<proteinExistence type="predicted"/>
<organism evidence="2 3">
    <name type="scientific">Gilvirhabdus luticola</name>
    <dbReference type="NCBI Taxonomy" id="3079858"/>
    <lineage>
        <taxon>Bacteria</taxon>
        <taxon>Pseudomonadati</taxon>
        <taxon>Bacteroidota</taxon>
        <taxon>Flavobacteriia</taxon>
        <taxon>Flavobacteriales</taxon>
        <taxon>Flavobacteriaceae</taxon>
        <taxon>Gilvirhabdus</taxon>
    </lineage>
</organism>
<keyword evidence="1" id="KW-0472">Membrane</keyword>
<feature type="transmembrane region" description="Helical" evidence="1">
    <location>
        <begin position="21"/>
        <end position="40"/>
    </location>
</feature>
<keyword evidence="1" id="KW-1133">Transmembrane helix</keyword>
<keyword evidence="3" id="KW-1185">Reference proteome</keyword>
<sequence length="250" mass="29283">MIKFFRNIRKTLINQGKTANYLKYAIGEIILVVFGILIALQVNNWNQLREDKKFEITMLQEIKSSLESDLEFSEMINRRLKVKEEGIQELLKMTASNQKYSDSILLEVYNKMNTGVSFNINKGSYEAIKSVGIDKISNDSLRKMLIQTYEVRFPMVEQVMGNIFEDIDIKDYKLKLHNALWKRIRIQLPNKSFKLVSRPINNENFLSQTELVDRIKIEQDFVSAYSFWMSHFQGIVQYCLGAVNQELNND</sequence>
<dbReference type="EMBL" id="JAWHTF010000001">
    <property type="protein sequence ID" value="MDU8884555.1"/>
    <property type="molecule type" value="Genomic_DNA"/>
</dbReference>
<protein>
    <submittedName>
        <fullName evidence="2">DUF6090 family protein</fullName>
    </submittedName>
</protein>
<evidence type="ECO:0000313" key="2">
    <source>
        <dbReference type="EMBL" id="MDU8884555.1"/>
    </source>
</evidence>
<dbReference type="Pfam" id="PF19578">
    <property type="entry name" value="DUF6090"/>
    <property type="match status" value="1"/>
</dbReference>
<keyword evidence="1" id="KW-0812">Transmembrane</keyword>
<dbReference type="Proteomes" id="UP001268651">
    <property type="component" value="Unassembled WGS sequence"/>
</dbReference>
<dbReference type="InterPro" id="IPR045749">
    <property type="entry name" value="DUF6090"/>
</dbReference>
<evidence type="ECO:0000256" key="1">
    <source>
        <dbReference type="SAM" id="Phobius"/>
    </source>
</evidence>
<accession>A0ABU3U2C4</accession>
<comment type="caution">
    <text evidence="2">The sequence shown here is derived from an EMBL/GenBank/DDBJ whole genome shotgun (WGS) entry which is preliminary data.</text>
</comment>
<reference evidence="2 3" key="1">
    <citation type="submission" date="2023-10" db="EMBL/GenBank/DDBJ databases">
        <title>Marimonas sp. nov. isolated from tidal mud flat.</title>
        <authorList>
            <person name="Jaincy N.J."/>
            <person name="Srinivasan S."/>
            <person name="Lee S.-S."/>
        </authorList>
    </citation>
    <scope>NUCLEOTIDE SEQUENCE [LARGE SCALE GENOMIC DNA]</scope>
    <source>
        <strain evidence="2 3">MJ-SS3</strain>
    </source>
</reference>
<name>A0ABU3U2C4_9FLAO</name>